<dbReference type="OrthoDB" id="703321at2"/>
<sequence length="214" mass="24899">MIEHADLSRPIYIRLKEMILDGDLKPGEKIIQEKIAETLGVSRTPLMKALLTLENEYLIESIPRRGMFVKTRDLKEIIDVYICREAIEGMAARLLATYKNDNNTDALKKCFTPFLEDENIDSQTYTKADENFHKLLIKLTENAPLDKIYFFSNIHDKVIGHGLVRPPEETLEEHFKIITAIEQGNPDDAERYAREHIRKSRELLIDQYKNHKSE</sequence>
<dbReference type="InterPro" id="IPR011711">
    <property type="entry name" value="GntR_C"/>
</dbReference>
<feature type="domain" description="HTH gntR-type" evidence="4">
    <location>
        <begin position="5"/>
        <end position="72"/>
    </location>
</feature>
<reference evidence="5 6" key="1">
    <citation type="submission" date="2019-07" db="EMBL/GenBank/DDBJ databases">
        <title>The draft genome sequence of Aquimarina algiphila M91.</title>
        <authorList>
            <person name="Meng X."/>
        </authorList>
    </citation>
    <scope>NUCLEOTIDE SEQUENCE [LARGE SCALE GENOMIC DNA]</scope>
    <source>
        <strain evidence="5 6">M91</strain>
    </source>
</reference>
<dbReference type="Gene3D" id="1.20.120.530">
    <property type="entry name" value="GntR ligand-binding domain-like"/>
    <property type="match status" value="1"/>
</dbReference>
<evidence type="ECO:0000313" key="6">
    <source>
        <dbReference type="Proteomes" id="UP000318833"/>
    </source>
</evidence>
<dbReference type="RefSeq" id="WP_143917116.1">
    <property type="nucleotide sequence ID" value="NZ_CANMIK010000065.1"/>
</dbReference>
<dbReference type="Gene3D" id="1.10.10.10">
    <property type="entry name" value="Winged helix-like DNA-binding domain superfamily/Winged helix DNA-binding domain"/>
    <property type="match status" value="1"/>
</dbReference>
<accession>A0A554VIC2</accession>
<dbReference type="InterPro" id="IPR008920">
    <property type="entry name" value="TF_FadR/GntR_C"/>
</dbReference>
<protein>
    <submittedName>
        <fullName evidence="5">GntR family transcriptional regulator</fullName>
    </submittedName>
</protein>
<keyword evidence="2" id="KW-0238">DNA-binding</keyword>
<dbReference type="GO" id="GO:0003677">
    <property type="term" value="F:DNA binding"/>
    <property type="evidence" value="ECO:0007669"/>
    <property type="project" value="UniProtKB-KW"/>
</dbReference>
<proteinExistence type="predicted"/>
<keyword evidence="1" id="KW-0805">Transcription regulation</keyword>
<evidence type="ECO:0000256" key="3">
    <source>
        <dbReference type="ARBA" id="ARBA00023163"/>
    </source>
</evidence>
<dbReference type="InterPro" id="IPR036388">
    <property type="entry name" value="WH-like_DNA-bd_sf"/>
</dbReference>
<dbReference type="SMART" id="SM00895">
    <property type="entry name" value="FCD"/>
    <property type="match status" value="1"/>
</dbReference>
<dbReference type="InterPro" id="IPR036390">
    <property type="entry name" value="WH_DNA-bd_sf"/>
</dbReference>
<organism evidence="5 6">
    <name type="scientific">Aquimarina algiphila</name>
    <dbReference type="NCBI Taxonomy" id="2047982"/>
    <lineage>
        <taxon>Bacteria</taxon>
        <taxon>Pseudomonadati</taxon>
        <taxon>Bacteroidota</taxon>
        <taxon>Flavobacteriia</taxon>
        <taxon>Flavobacteriales</taxon>
        <taxon>Flavobacteriaceae</taxon>
        <taxon>Aquimarina</taxon>
    </lineage>
</organism>
<dbReference type="EMBL" id="VLNR01000033">
    <property type="protein sequence ID" value="TSE07381.1"/>
    <property type="molecule type" value="Genomic_DNA"/>
</dbReference>
<evidence type="ECO:0000256" key="2">
    <source>
        <dbReference type="ARBA" id="ARBA00023125"/>
    </source>
</evidence>
<evidence type="ECO:0000313" key="5">
    <source>
        <dbReference type="EMBL" id="TSE07381.1"/>
    </source>
</evidence>
<keyword evidence="6" id="KW-1185">Reference proteome</keyword>
<comment type="caution">
    <text evidence="5">The sequence shown here is derived from an EMBL/GenBank/DDBJ whole genome shotgun (WGS) entry which is preliminary data.</text>
</comment>
<dbReference type="PROSITE" id="PS50949">
    <property type="entry name" value="HTH_GNTR"/>
    <property type="match status" value="1"/>
</dbReference>
<dbReference type="PANTHER" id="PTHR43537:SF24">
    <property type="entry name" value="GLUCONATE OPERON TRANSCRIPTIONAL REPRESSOR"/>
    <property type="match status" value="1"/>
</dbReference>
<dbReference type="SUPFAM" id="SSF48008">
    <property type="entry name" value="GntR ligand-binding domain-like"/>
    <property type="match status" value="1"/>
</dbReference>
<gene>
    <name evidence="5" type="ORF">FOF46_15800</name>
</gene>
<dbReference type="SMART" id="SM00345">
    <property type="entry name" value="HTH_GNTR"/>
    <property type="match status" value="1"/>
</dbReference>
<dbReference type="PANTHER" id="PTHR43537">
    <property type="entry name" value="TRANSCRIPTIONAL REGULATOR, GNTR FAMILY"/>
    <property type="match status" value="1"/>
</dbReference>
<dbReference type="AlphaFoldDB" id="A0A554VIC2"/>
<name>A0A554VIC2_9FLAO</name>
<dbReference type="GO" id="GO:0003700">
    <property type="term" value="F:DNA-binding transcription factor activity"/>
    <property type="evidence" value="ECO:0007669"/>
    <property type="project" value="InterPro"/>
</dbReference>
<dbReference type="SUPFAM" id="SSF46785">
    <property type="entry name" value="Winged helix' DNA-binding domain"/>
    <property type="match status" value="1"/>
</dbReference>
<evidence type="ECO:0000259" key="4">
    <source>
        <dbReference type="PROSITE" id="PS50949"/>
    </source>
</evidence>
<evidence type="ECO:0000256" key="1">
    <source>
        <dbReference type="ARBA" id="ARBA00023015"/>
    </source>
</evidence>
<dbReference type="Pfam" id="PF00392">
    <property type="entry name" value="GntR"/>
    <property type="match status" value="1"/>
</dbReference>
<dbReference type="InterPro" id="IPR000524">
    <property type="entry name" value="Tscrpt_reg_HTH_GntR"/>
</dbReference>
<dbReference type="Proteomes" id="UP000318833">
    <property type="component" value="Unassembled WGS sequence"/>
</dbReference>
<keyword evidence="3" id="KW-0804">Transcription</keyword>
<dbReference type="Pfam" id="PF07729">
    <property type="entry name" value="FCD"/>
    <property type="match status" value="1"/>
</dbReference>
<dbReference type="CDD" id="cd07377">
    <property type="entry name" value="WHTH_GntR"/>
    <property type="match status" value="1"/>
</dbReference>